<proteinExistence type="predicted"/>
<dbReference type="EMBL" id="JANUGW010000007">
    <property type="protein sequence ID" value="MCS0582267.1"/>
    <property type="molecule type" value="Genomic_DNA"/>
</dbReference>
<dbReference type="PANTHER" id="PTHR43792:SF9">
    <property type="entry name" value="RIBOSOMAL-PROTEIN-ALANINE ACETYLTRANSFERASE"/>
    <property type="match status" value="1"/>
</dbReference>
<evidence type="ECO:0000313" key="2">
    <source>
        <dbReference type="EMBL" id="MCS0582267.1"/>
    </source>
</evidence>
<comment type="caution">
    <text evidence="2">The sequence shown here is derived from an EMBL/GenBank/DDBJ whole genome shotgun (WGS) entry which is preliminary data.</text>
</comment>
<keyword evidence="3" id="KW-1185">Reference proteome</keyword>
<dbReference type="Gene3D" id="3.40.630.30">
    <property type="match status" value="1"/>
</dbReference>
<accession>A0ABT1ZQS0</accession>
<evidence type="ECO:0000259" key="1">
    <source>
        <dbReference type="PROSITE" id="PS51186"/>
    </source>
</evidence>
<gene>
    <name evidence="2" type="ORF">NX784_11745</name>
</gene>
<name>A0ABT1ZQS0_9BURK</name>
<dbReference type="RefSeq" id="WP_258816845.1">
    <property type="nucleotide sequence ID" value="NZ_JANUGW010000007.1"/>
</dbReference>
<protein>
    <submittedName>
        <fullName evidence="2">GNAT family N-acetyltransferase</fullName>
    </submittedName>
</protein>
<feature type="domain" description="N-acetyltransferase" evidence="1">
    <location>
        <begin position="14"/>
        <end position="179"/>
    </location>
</feature>
<dbReference type="Pfam" id="PF13302">
    <property type="entry name" value="Acetyltransf_3"/>
    <property type="match status" value="1"/>
</dbReference>
<organism evidence="2 3">
    <name type="scientific">Massilia pinisoli</name>
    <dbReference type="NCBI Taxonomy" id="1772194"/>
    <lineage>
        <taxon>Bacteria</taxon>
        <taxon>Pseudomonadati</taxon>
        <taxon>Pseudomonadota</taxon>
        <taxon>Betaproteobacteria</taxon>
        <taxon>Burkholderiales</taxon>
        <taxon>Oxalobacteraceae</taxon>
        <taxon>Telluria group</taxon>
        <taxon>Massilia</taxon>
    </lineage>
</organism>
<evidence type="ECO:0000313" key="3">
    <source>
        <dbReference type="Proteomes" id="UP001204151"/>
    </source>
</evidence>
<dbReference type="Proteomes" id="UP001204151">
    <property type="component" value="Unassembled WGS sequence"/>
</dbReference>
<dbReference type="InterPro" id="IPR051531">
    <property type="entry name" value="N-acetyltransferase"/>
</dbReference>
<sequence length="183" mass="20525">MPVLSPVELFTPRLKLRWMDERDVDAHFAVFSDPDVTRYWSSGPWTSLEQAREHIAAAQAAYADGSGMRLGAELIGTGKLIGSVSLHRFVDASRRCEVGYALARVHWGGGYVSEALRALLNYGFTALDLNRIEADVDPRNGASARVLEKLGFQREGYMPERWIVQGEPADTVYYGLLRRHWKG</sequence>
<dbReference type="PROSITE" id="PS51186">
    <property type="entry name" value="GNAT"/>
    <property type="match status" value="1"/>
</dbReference>
<dbReference type="SUPFAM" id="SSF55729">
    <property type="entry name" value="Acyl-CoA N-acyltransferases (Nat)"/>
    <property type="match status" value="1"/>
</dbReference>
<dbReference type="InterPro" id="IPR016181">
    <property type="entry name" value="Acyl_CoA_acyltransferase"/>
</dbReference>
<dbReference type="PANTHER" id="PTHR43792">
    <property type="entry name" value="GNAT FAMILY, PUTATIVE (AFU_ORTHOLOGUE AFUA_3G00765)-RELATED-RELATED"/>
    <property type="match status" value="1"/>
</dbReference>
<dbReference type="InterPro" id="IPR000182">
    <property type="entry name" value="GNAT_dom"/>
</dbReference>
<reference evidence="2 3" key="1">
    <citation type="submission" date="2022-08" db="EMBL/GenBank/DDBJ databases">
        <title>Reclassification of Massilia species as members of the genera Telluria, Duganella, Pseudoduganella, Mokoshia gen. nov. and Zemynaea gen. nov. using orthogonal and non-orthogonal genome-based approaches.</title>
        <authorList>
            <person name="Bowman J.P."/>
        </authorList>
    </citation>
    <scope>NUCLEOTIDE SEQUENCE [LARGE SCALE GENOMIC DNA]</scope>
    <source>
        <strain evidence="2 3">JCM 31316</strain>
    </source>
</reference>